<dbReference type="Gene3D" id="1.10.10.60">
    <property type="entry name" value="Homeodomain-like"/>
    <property type="match status" value="1"/>
</dbReference>
<evidence type="ECO:0000259" key="2">
    <source>
        <dbReference type="PROSITE" id="PS51998"/>
    </source>
</evidence>
<dbReference type="Pfam" id="PF08766">
    <property type="entry name" value="DEK_C"/>
    <property type="match status" value="1"/>
</dbReference>
<reference evidence="4" key="1">
    <citation type="submission" date="2013-05" db="EMBL/GenBank/DDBJ databases">
        <title>The Genome sequence of Mucor circinelloides f. circinelloides 1006PhL.</title>
        <authorList>
            <consortium name="The Broad Institute Genomics Platform"/>
            <person name="Cuomo C."/>
            <person name="Earl A."/>
            <person name="Findley K."/>
            <person name="Lee S.C."/>
            <person name="Walker B."/>
            <person name="Young S."/>
            <person name="Zeng Q."/>
            <person name="Gargeya S."/>
            <person name="Fitzgerald M."/>
            <person name="Haas B."/>
            <person name="Abouelleil A."/>
            <person name="Allen A.W."/>
            <person name="Alvarado L."/>
            <person name="Arachchi H.M."/>
            <person name="Berlin A.M."/>
            <person name="Chapman S.B."/>
            <person name="Gainer-Dewar J."/>
            <person name="Goldberg J."/>
            <person name="Griggs A."/>
            <person name="Gujja S."/>
            <person name="Hansen M."/>
            <person name="Howarth C."/>
            <person name="Imamovic A."/>
            <person name="Ireland A."/>
            <person name="Larimer J."/>
            <person name="McCowan C."/>
            <person name="Murphy C."/>
            <person name="Pearson M."/>
            <person name="Poon T.W."/>
            <person name="Priest M."/>
            <person name="Roberts A."/>
            <person name="Saif S."/>
            <person name="Shea T."/>
            <person name="Sisk P."/>
            <person name="Sykes S."/>
            <person name="Wortman J."/>
            <person name="Nusbaum C."/>
            <person name="Birren B."/>
        </authorList>
    </citation>
    <scope>NUCLEOTIDE SEQUENCE [LARGE SCALE GENOMIC DNA]</scope>
    <source>
        <strain evidence="4">1006PhL</strain>
    </source>
</reference>
<dbReference type="PANTHER" id="PTHR13844">
    <property type="entry name" value="SWI/SNF-RELATED MATRIX-ASSOCIATED ACTIN-DEPENDENT REGULATOR OF CHROMATIN SUBFAMILY D"/>
    <property type="match status" value="1"/>
</dbReference>
<dbReference type="PROSITE" id="PS51998">
    <property type="entry name" value="DEK_C"/>
    <property type="match status" value="1"/>
</dbReference>
<name>S2JGD3_MUCC1</name>
<dbReference type="SMART" id="SM00151">
    <property type="entry name" value="SWIB"/>
    <property type="match status" value="1"/>
</dbReference>
<dbReference type="Gene3D" id="1.10.245.10">
    <property type="entry name" value="SWIB/MDM2 domain"/>
    <property type="match status" value="1"/>
</dbReference>
<dbReference type="FunCoup" id="S2JGD3">
    <property type="interactions" value="166"/>
</dbReference>
<dbReference type="STRING" id="1220926.S2JGD3"/>
<dbReference type="Proteomes" id="UP000014254">
    <property type="component" value="Unassembled WGS sequence"/>
</dbReference>
<dbReference type="OrthoDB" id="10251073at2759"/>
<dbReference type="InterPro" id="IPR036885">
    <property type="entry name" value="SWIB_MDM2_dom_sf"/>
</dbReference>
<accession>S2JGD3</accession>
<dbReference type="OMA" id="TMFALNK"/>
<evidence type="ECO:0000313" key="4">
    <source>
        <dbReference type="Proteomes" id="UP000014254"/>
    </source>
</evidence>
<keyword evidence="4" id="KW-1185">Reference proteome</keyword>
<dbReference type="EMBL" id="KE123966">
    <property type="protein sequence ID" value="EPB87562.1"/>
    <property type="molecule type" value="Genomic_DNA"/>
</dbReference>
<sequence length="206" mass="23885">MCEQYRANIEAILKDADLSTVSTKSIRRALEAQTGTSLDSIKKEINAYISEVFVKFQQQQEERKPSLSPPAKSRAQDINAKVVKKTTSTPIKKPAQKKKKEVKEKRVIDWPLYKVSPPLSDIIKTDLCSRPQTVKKMWEYIREHNLQSESDKRVLKCDAKLKELCDGEDQVSAFSINKYTQRCFTNIPKEEQPKYKQMLFEREAQE</sequence>
<organism evidence="3 4">
    <name type="scientific">Mucor circinelloides f. circinelloides (strain 1006PhL)</name>
    <name type="common">Mucormycosis agent</name>
    <name type="synonym">Calyptromyces circinelloides</name>
    <dbReference type="NCBI Taxonomy" id="1220926"/>
    <lineage>
        <taxon>Eukaryota</taxon>
        <taxon>Fungi</taxon>
        <taxon>Fungi incertae sedis</taxon>
        <taxon>Mucoromycota</taxon>
        <taxon>Mucoromycotina</taxon>
        <taxon>Mucoromycetes</taxon>
        <taxon>Mucorales</taxon>
        <taxon>Mucorineae</taxon>
        <taxon>Mucoraceae</taxon>
        <taxon>Mucor</taxon>
    </lineage>
</organism>
<dbReference type="VEuPathDB" id="FungiDB:HMPREF1544_05653"/>
<dbReference type="eggNOG" id="KOG1946">
    <property type="taxonomic scope" value="Eukaryota"/>
</dbReference>
<dbReference type="PROSITE" id="PS51925">
    <property type="entry name" value="SWIB_MDM2"/>
    <property type="match status" value="1"/>
</dbReference>
<gene>
    <name evidence="3" type="ORF">HMPREF1544_05653</name>
</gene>
<dbReference type="CDD" id="cd10567">
    <property type="entry name" value="SWIB-MDM2_like"/>
    <property type="match status" value="1"/>
</dbReference>
<dbReference type="InterPro" id="IPR019835">
    <property type="entry name" value="SWIB_domain"/>
</dbReference>
<dbReference type="SUPFAM" id="SSF47592">
    <property type="entry name" value="SWIB/MDM2 domain"/>
    <property type="match status" value="1"/>
</dbReference>
<proteinExistence type="predicted"/>
<evidence type="ECO:0000259" key="1">
    <source>
        <dbReference type="PROSITE" id="PS51925"/>
    </source>
</evidence>
<dbReference type="AlphaFoldDB" id="S2JGD3"/>
<dbReference type="InterPro" id="IPR014876">
    <property type="entry name" value="DEK_C"/>
</dbReference>
<dbReference type="InterPro" id="IPR003121">
    <property type="entry name" value="SWIB_MDM2_domain"/>
</dbReference>
<dbReference type="SUPFAM" id="SSF109715">
    <property type="entry name" value="DEK C-terminal domain"/>
    <property type="match status" value="1"/>
</dbReference>
<dbReference type="Pfam" id="PF02201">
    <property type="entry name" value="SWIB"/>
    <property type="match status" value="1"/>
</dbReference>
<feature type="domain" description="DM2" evidence="1">
    <location>
        <begin position="108"/>
        <end position="186"/>
    </location>
</feature>
<evidence type="ECO:0000313" key="3">
    <source>
        <dbReference type="EMBL" id="EPB87562.1"/>
    </source>
</evidence>
<dbReference type="InParanoid" id="S2JGD3"/>
<protein>
    <submittedName>
        <fullName evidence="3">Uncharacterized protein</fullName>
    </submittedName>
</protein>
<feature type="domain" description="DEK-C" evidence="2">
    <location>
        <begin position="1"/>
        <end position="54"/>
    </location>
</feature>